<proteinExistence type="predicted"/>
<accession>A0A1M6FRN5</accession>
<dbReference type="RefSeq" id="WP_072764132.1">
    <property type="nucleotide sequence ID" value="NZ_FQYX01000009.1"/>
</dbReference>
<dbReference type="Proteomes" id="UP000184231">
    <property type="component" value="Unassembled WGS sequence"/>
</dbReference>
<gene>
    <name evidence="2" type="ORF">SAMN04487911_10958</name>
</gene>
<reference evidence="2 3" key="1">
    <citation type="submission" date="2016-11" db="EMBL/GenBank/DDBJ databases">
        <authorList>
            <person name="Jaros S."/>
            <person name="Januszkiewicz K."/>
            <person name="Wedrychowicz H."/>
        </authorList>
    </citation>
    <scope>NUCLEOTIDE SEQUENCE [LARGE SCALE GENOMIC DNA]</scope>
    <source>
        <strain evidence="2 3">CGMCC 1.8863</strain>
    </source>
</reference>
<evidence type="ECO:0000313" key="3">
    <source>
        <dbReference type="Proteomes" id="UP000184231"/>
    </source>
</evidence>
<evidence type="ECO:0000313" key="2">
    <source>
        <dbReference type="EMBL" id="SHJ00289.1"/>
    </source>
</evidence>
<keyword evidence="1" id="KW-0732">Signal</keyword>
<dbReference type="STRING" id="558155.SAMN04487911_10958"/>
<protein>
    <recommendedName>
        <fullName evidence="4">Lipocalin-like domain-containing protein</fullName>
    </recommendedName>
</protein>
<dbReference type="PROSITE" id="PS51257">
    <property type="entry name" value="PROKAR_LIPOPROTEIN"/>
    <property type="match status" value="1"/>
</dbReference>
<name>A0A1M6FRN5_9FLAO</name>
<dbReference type="EMBL" id="FQYX01000009">
    <property type="protein sequence ID" value="SHJ00289.1"/>
    <property type="molecule type" value="Genomic_DNA"/>
</dbReference>
<dbReference type="OrthoDB" id="1114031at2"/>
<keyword evidence="3" id="KW-1185">Reference proteome</keyword>
<dbReference type="AlphaFoldDB" id="A0A1M6FRN5"/>
<organism evidence="2 3">
    <name type="scientific">Arenibacter nanhaiticus</name>
    <dbReference type="NCBI Taxonomy" id="558155"/>
    <lineage>
        <taxon>Bacteria</taxon>
        <taxon>Pseudomonadati</taxon>
        <taxon>Bacteroidota</taxon>
        <taxon>Flavobacteriia</taxon>
        <taxon>Flavobacteriales</taxon>
        <taxon>Flavobacteriaceae</taxon>
        <taxon>Arenibacter</taxon>
    </lineage>
</organism>
<feature type="chain" id="PRO_5013064976" description="Lipocalin-like domain-containing protein" evidence="1">
    <location>
        <begin position="23"/>
        <end position="259"/>
    </location>
</feature>
<evidence type="ECO:0008006" key="4">
    <source>
        <dbReference type="Google" id="ProtNLM"/>
    </source>
</evidence>
<sequence>MRNYKVLFLILGITLFAGCSQDALNQLNDNSLSKGQVMAQMDINNVSEGFDELLSELIMSKNQDTANKTGAGCATISSSDKSISIVYNQCEVNDNLLDGTLVITGESMEESIGSPLTITFSSFTFNGYLLEGTKDVTFDFSKENEPIFIIKTDIIVTHPNNVSTIHTGTKELTWYLSNFNGEGPDFSCTGQWDIVLEDTTFNFEIKSPLSGKIGCPYITSGVISIEMNELTAKIDFGDGACDQKGMLIYPNGKSEEYSW</sequence>
<evidence type="ECO:0000256" key="1">
    <source>
        <dbReference type="SAM" id="SignalP"/>
    </source>
</evidence>
<feature type="signal peptide" evidence="1">
    <location>
        <begin position="1"/>
        <end position="22"/>
    </location>
</feature>